<dbReference type="PANTHER" id="PTHR35287:SF1">
    <property type="entry name" value="SI:ZFOS-911D5.4"/>
    <property type="match status" value="1"/>
</dbReference>
<dbReference type="InterPro" id="IPR011528">
    <property type="entry name" value="NERD"/>
</dbReference>
<reference evidence="3" key="1">
    <citation type="submission" date="2025-08" db="UniProtKB">
        <authorList>
            <consortium name="RefSeq"/>
        </authorList>
    </citation>
    <scope>IDENTIFICATION</scope>
</reference>
<feature type="domain" description="NERD" evidence="1">
    <location>
        <begin position="30"/>
        <end position="147"/>
    </location>
</feature>
<name>A0AB40B6R9_DIOCR</name>
<dbReference type="Proteomes" id="UP001515500">
    <property type="component" value="Chromosome 4"/>
</dbReference>
<accession>A0AB40B6R9</accession>
<sequence>MWFEIVCGLVIYKVFTRFIYGHDPIPDLPSDSDLSFSLASRLESIYGGKSFVGLRIPDPETSTRQHIDVVLVTKKEVMVVAVKNIRGFVEVGKDGDWVCVGDKKHKPESFSDPVLEVRRQAEALELYLEQRGLPLPKGGVIGKVLLPNPECRLAYKIASQPEIISFDDWSDLKPEPKSKISSWIKDAFHGGKSDPQDGFYEKLHFILSTAPMWDRLELKGDRFILGEFMEFKGTQGDMQALINVKRSKVSKFIIQSSTMLGLGRSRVQVLYAPRDYRSEGLSASDWKEVAVKPSTEVLFQPRNSKKVKKLRITSIVSVCLSA</sequence>
<dbReference type="PROSITE" id="PS50965">
    <property type="entry name" value="NERD"/>
    <property type="match status" value="1"/>
</dbReference>
<evidence type="ECO:0000313" key="2">
    <source>
        <dbReference type="Proteomes" id="UP001515500"/>
    </source>
</evidence>
<organism evidence="2 3">
    <name type="scientific">Dioscorea cayennensis subsp. rotundata</name>
    <name type="common">White Guinea yam</name>
    <name type="synonym">Dioscorea rotundata</name>
    <dbReference type="NCBI Taxonomy" id="55577"/>
    <lineage>
        <taxon>Eukaryota</taxon>
        <taxon>Viridiplantae</taxon>
        <taxon>Streptophyta</taxon>
        <taxon>Embryophyta</taxon>
        <taxon>Tracheophyta</taxon>
        <taxon>Spermatophyta</taxon>
        <taxon>Magnoliopsida</taxon>
        <taxon>Liliopsida</taxon>
        <taxon>Dioscoreales</taxon>
        <taxon>Dioscoreaceae</taxon>
        <taxon>Dioscorea</taxon>
    </lineage>
</organism>
<dbReference type="GeneID" id="120259470"/>
<dbReference type="RefSeq" id="XP_039123015.1">
    <property type="nucleotide sequence ID" value="XM_039267081.1"/>
</dbReference>
<proteinExistence type="predicted"/>
<dbReference type="PANTHER" id="PTHR35287">
    <property type="entry name" value="SI:ZFOS-911D5.4"/>
    <property type="match status" value="1"/>
</dbReference>
<dbReference type="AlphaFoldDB" id="A0AB40B6R9"/>
<evidence type="ECO:0000259" key="1">
    <source>
        <dbReference type="PROSITE" id="PS50965"/>
    </source>
</evidence>
<dbReference type="Pfam" id="PF08378">
    <property type="entry name" value="NERD"/>
    <property type="match status" value="1"/>
</dbReference>
<keyword evidence="2" id="KW-1185">Reference proteome</keyword>
<gene>
    <name evidence="3" type="primary">LOC120259470</name>
</gene>
<protein>
    <submittedName>
        <fullName evidence="3">Uncharacterized protein LOC120259470</fullName>
    </submittedName>
</protein>
<evidence type="ECO:0000313" key="3">
    <source>
        <dbReference type="RefSeq" id="XP_039123015.1"/>
    </source>
</evidence>